<protein>
    <submittedName>
        <fullName evidence="1">Uncharacterized protein</fullName>
    </submittedName>
</protein>
<organism evidence="1 2">
    <name type="scientific">Yokenella regensburgei</name>
    <dbReference type="NCBI Taxonomy" id="158877"/>
    <lineage>
        <taxon>Bacteria</taxon>
        <taxon>Pseudomonadati</taxon>
        <taxon>Pseudomonadota</taxon>
        <taxon>Gammaproteobacteria</taxon>
        <taxon>Enterobacterales</taxon>
        <taxon>Enterobacteriaceae</taxon>
        <taxon>Yokenella</taxon>
    </lineage>
</organism>
<dbReference type="Proteomes" id="UP000267341">
    <property type="component" value="Unassembled WGS sequence"/>
</dbReference>
<evidence type="ECO:0000313" key="1">
    <source>
        <dbReference type="EMBL" id="RKR64159.1"/>
    </source>
</evidence>
<dbReference type="EMBL" id="RBIZ01000003">
    <property type="protein sequence ID" value="RKR64159.1"/>
    <property type="molecule type" value="Genomic_DNA"/>
</dbReference>
<reference evidence="1 2" key="1">
    <citation type="submission" date="2018-10" db="EMBL/GenBank/DDBJ databases">
        <title>Genomic Encyclopedia of Type Strains, Phase IV (KMG-IV): sequencing the most valuable type-strain genomes for metagenomic binning, comparative biology and taxonomic classification.</title>
        <authorList>
            <person name="Goeker M."/>
        </authorList>
    </citation>
    <scope>NUCLEOTIDE SEQUENCE [LARGE SCALE GENOMIC DNA]</scope>
    <source>
        <strain evidence="1 2">DSM 5079</strain>
    </source>
</reference>
<proteinExistence type="predicted"/>
<name>A0ABX9S089_9ENTR</name>
<comment type="caution">
    <text evidence="1">The sequence shown here is derived from an EMBL/GenBank/DDBJ whole genome shotgun (WGS) entry which is preliminary data.</text>
</comment>
<gene>
    <name evidence="1" type="ORF">C7387_0842</name>
</gene>
<evidence type="ECO:0000313" key="2">
    <source>
        <dbReference type="Proteomes" id="UP000267341"/>
    </source>
</evidence>
<keyword evidence="2" id="KW-1185">Reference proteome</keyword>
<accession>A0ABX9S089</accession>
<sequence>MQIHKLHTRYFTCTITQNKKHKIVIKKHNGSYVVLCMKLLSRKLKEALWKMHNGSQFGRK</sequence>